<dbReference type="PANTHER" id="PTHR33885:SF3">
    <property type="entry name" value="PHAGE SHOCK PROTEIN C"/>
    <property type="match status" value="1"/>
</dbReference>
<evidence type="ECO:0000313" key="9">
    <source>
        <dbReference type="EMBL" id="MFC7581219.1"/>
    </source>
</evidence>
<reference evidence="10" key="1">
    <citation type="journal article" date="2019" name="Int. J. Syst. Evol. Microbiol.">
        <title>The Global Catalogue of Microorganisms (GCM) 10K type strain sequencing project: providing services to taxonomists for standard genome sequencing and annotation.</title>
        <authorList>
            <consortium name="The Broad Institute Genomics Platform"/>
            <consortium name="The Broad Institute Genome Sequencing Center for Infectious Disease"/>
            <person name="Wu L."/>
            <person name="Ma J."/>
        </authorList>
    </citation>
    <scope>NUCLEOTIDE SEQUENCE [LARGE SCALE GENOMIC DNA]</scope>
    <source>
        <strain evidence="10">CCUG 56698</strain>
    </source>
</reference>
<evidence type="ECO:0000259" key="8">
    <source>
        <dbReference type="Pfam" id="PF04024"/>
    </source>
</evidence>
<keyword evidence="5 7" id="KW-0472">Membrane</keyword>
<keyword evidence="4 7" id="KW-1133">Transmembrane helix</keyword>
<name>A0ABW2SM69_9ACTO</name>
<feature type="region of interest" description="Disordered" evidence="6">
    <location>
        <begin position="520"/>
        <end position="573"/>
    </location>
</feature>
<evidence type="ECO:0000256" key="5">
    <source>
        <dbReference type="ARBA" id="ARBA00023136"/>
    </source>
</evidence>
<dbReference type="Pfam" id="PF04024">
    <property type="entry name" value="PspC"/>
    <property type="match status" value="1"/>
</dbReference>
<feature type="transmembrane region" description="Helical" evidence="7">
    <location>
        <begin position="359"/>
        <end position="380"/>
    </location>
</feature>
<feature type="compositionally biased region" description="Low complexity" evidence="6">
    <location>
        <begin position="180"/>
        <end position="193"/>
    </location>
</feature>
<sequence length="573" mass="58528">MSTSKPSGASEPGQTPPSGGGWQQAPSPAGSGFFDSLRRSGWYRADNRMLGGVCSGIAARTGWDLGLVRGVVAVLAIFLGPVWIAYGVAWALLPEQRDGRIHLETLTLGHFDIAQLGAAIMILLGFGNIFPWVTGGGPAYMVIGLVVLGLAAAIVAVAGSRTGQNRPGRQAPPVFPTAPEPAGQAGPHAAAPEAPFPAFPADAAPGQDSPSLRTGPEGDALPPSSPSSPSAAAAPPPADWRTQGGPVPGASSFTGAAPGRDQPPVSDVWSRIPAPSPAATPLMVPVPPRRHPVSSRVNLVVTGLVVLVIAAVLYLYRVERDTDPGSFSEVPLLVGGALCLILVGGALAIAAIRDRGAGWLVALSVVGALIGVPLAAGYSANRANVDWEENAGSASVGQDVLGNSVQEAAFDWTADTISDTDSITLDLTGAPADADKTITVTGPFQDLDVMVAQGQSVTFQVNGSLQNIMPNYYTGPGRVGDWIPWVPEVSQVVDSLGFRTPWWSPDHTITVVVDSGSGWMTIDEAAPPDPSASPSTSEEGAQSGAQSGGDSAGRETPQPSPTGSTAADQTDNS</sequence>
<feature type="transmembrane region" description="Helical" evidence="7">
    <location>
        <begin position="330"/>
        <end position="352"/>
    </location>
</feature>
<proteinExistence type="predicted"/>
<dbReference type="InterPro" id="IPR007168">
    <property type="entry name" value="Phageshock_PspC_N"/>
</dbReference>
<dbReference type="PANTHER" id="PTHR33885">
    <property type="entry name" value="PHAGE SHOCK PROTEIN C"/>
    <property type="match status" value="1"/>
</dbReference>
<dbReference type="RefSeq" id="WP_380974308.1">
    <property type="nucleotide sequence ID" value="NZ_JBHTEF010000001.1"/>
</dbReference>
<evidence type="ECO:0000256" key="4">
    <source>
        <dbReference type="ARBA" id="ARBA00022989"/>
    </source>
</evidence>
<feature type="compositionally biased region" description="Polar residues" evidence="6">
    <location>
        <begin position="1"/>
        <end position="17"/>
    </location>
</feature>
<keyword evidence="2" id="KW-1003">Cell membrane</keyword>
<dbReference type="EMBL" id="JBHTEF010000001">
    <property type="protein sequence ID" value="MFC7581219.1"/>
    <property type="molecule type" value="Genomic_DNA"/>
</dbReference>
<evidence type="ECO:0000256" key="2">
    <source>
        <dbReference type="ARBA" id="ARBA00022475"/>
    </source>
</evidence>
<dbReference type="InterPro" id="IPR052027">
    <property type="entry name" value="PspC"/>
</dbReference>
<feature type="region of interest" description="Disordered" evidence="6">
    <location>
        <begin position="1"/>
        <end position="28"/>
    </location>
</feature>
<evidence type="ECO:0000256" key="1">
    <source>
        <dbReference type="ARBA" id="ARBA00004162"/>
    </source>
</evidence>
<evidence type="ECO:0000313" key="10">
    <source>
        <dbReference type="Proteomes" id="UP001596527"/>
    </source>
</evidence>
<feature type="transmembrane region" description="Helical" evidence="7">
    <location>
        <begin position="139"/>
        <end position="159"/>
    </location>
</feature>
<evidence type="ECO:0000256" key="7">
    <source>
        <dbReference type="SAM" id="Phobius"/>
    </source>
</evidence>
<feature type="transmembrane region" description="Helical" evidence="7">
    <location>
        <begin position="71"/>
        <end position="93"/>
    </location>
</feature>
<keyword evidence="10" id="KW-1185">Reference proteome</keyword>
<feature type="transmembrane region" description="Helical" evidence="7">
    <location>
        <begin position="297"/>
        <end position="318"/>
    </location>
</feature>
<feature type="transmembrane region" description="Helical" evidence="7">
    <location>
        <begin position="113"/>
        <end position="133"/>
    </location>
</feature>
<feature type="domain" description="Phage shock protein PspC N-terminal" evidence="8">
    <location>
        <begin position="42"/>
        <end position="95"/>
    </location>
</feature>
<feature type="compositionally biased region" description="Low complexity" evidence="6">
    <location>
        <begin position="199"/>
        <end position="208"/>
    </location>
</feature>
<feature type="compositionally biased region" description="Polar residues" evidence="6">
    <location>
        <begin position="561"/>
        <end position="573"/>
    </location>
</feature>
<feature type="region of interest" description="Disordered" evidence="6">
    <location>
        <begin position="161"/>
        <end position="272"/>
    </location>
</feature>
<evidence type="ECO:0000256" key="6">
    <source>
        <dbReference type="SAM" id="MobiDB-lite"/>
    </source>
</evidence>
<comment type="subcellular location">
    <subcellularLocation>
        <location evidence="1">Cell membrane</location>
        <topology evidence="1">Single-pass membrane protein</topology>
    </subcellularLocation>
</comment>
<accession>A0ABW2SM69</accession>
<protein>
    <submittedName>
        <fullName evidence="9">PspC domain-containing protein</fullName>
    </submittedName>
</protein>
<keyword evidence="3 7" id="KW-0812">Transmembrane</keyword>
<comment type="caution">
    <text evidence="9">The sequence shown here is derived from an EMBL/GenBank/DDBJ whole genome shotgun (WGS) entry which is preliminary data.</text>
</comment>
<dbReference type="Proteomes" id="UP001596527">
    <property type="component" value="Unassembled WGS sequence"/>
</dbReference>
<gene>
    <name evidence="9" type="ORF">ACFQWG_08410</name>
</gene>
<evidence type="ECO:0000256" key="3">
    <source>
        <dbReference type="ARBA" id="ARBA00022692"/>
    </source>
</evidence>
<organism evidence="9 10">
    <name type="scientific">Schaalia naturae</name>
    <dbReference type="NCBI Taxonomy" id="635203"/>
    <lineage>
        <taxon>Bacteria</taxon>
        <taxon>Bacillati</taxon>
        <taxon>Actinomycetota</taxon>
        <taxon>Actinomycetes</taxon>
        <taxon>Actinomycetales</taxon>
        <taxon>Actinomycetaceae</taxon>
        <taxon>Schaalia</taxon>
    </lineage>
</organism>
<feature type="compositionally biased region" description="Low complexity" evidence="6">
    <location>
        <begin position="532"/>
        <end position="545"/>
    </location>
</feature>